<dbReference type="Proteomes" id="UP000030671">
    <property type="component" value="Unassembled WGS sequence"/>
</dbReference>
<dbReference type="EMBL" id="KI925463">
    <property type="protein sequence ID" value="ETW77567.1"/>
    <property type="molecule type" value="Genomic_DNA"/>
</dbReference>
<evidence type="ECO:0000313" key="3">
    <source>
        <dbReference type="Proteomes" id="UP000030671"/>
    </source>
</evidence>
<sequence length="88" mass="10055">MERKLETSREILSKPREERWLRNRCLTYCGKFRENYAVSSHPSASFPPTDYDTDIDSTRGAGLNSKNPLKAFFQIVSLSLRAEGGLPF</sequence>
<reference evidence="2 3" key="1">
    <citation type="journal article" date="2012" name="New Phytol.">
        <title>Insight into trade-off between wood decay and parasitism from the genome of a fungal forest pathogen.</title>
        <authorList>
            <person name="Olson A."/>
            <person name="Aerts A."/>
            <person name="Asiegbu F."/>
            <person name="Belbahri L."/>
            <person name="Bouzid O."/>
            <person name="Broberg A."/>
            <person name="Canback B."/>
            <person name="Coutinho P.M."/>
            <person name="Cullen D."/>
            <person name="Dalman K."/>
            <person name="Deflorio G."/>
            <person name="van Diepen L.T."/>
            <person name="Dunand C."/>
            <person name="Duplessis S."/>
            <person name="Durling M."/>
            <person name="Gonthier P."/>
            <person name="Grimwood J."/>
            <person name="Fossdal C.G."/>
            <person name="Hansson D."/>
            <person name="Henrissat B."/>
            <person name="Hietala A."/>
            <person name="Himmelstrand K."/>
            <person name="Hoffmeister D."/>
            <person name="Hogberg N."/>
            <person name="James T.Y."/>
            <person name="Karlsson M."/>
            <person name="Kohler A."/>
            <person name="Kues U."/>
            <person name="Lee Y.H."/>
            <person name="Lin Y.C."/>
            <person name="Lind M."/>
            <person name="Lindquist E."/>
            <person name="Lombard V."/>
            <person name="Lucas S."/>
            <person name="Lunden K."/>
            <person name="Morin E."/>
            <person name="Murat C."/>
            <person name="Park J."/>
            <person name="Raffaello T."/>
            <person name="Rouze P."/>
            <person name="Salamov A."/>
            <person name="Schmutz J."/>
            <person name="Solheim H."/>
            <person name="Stahlberg J."/>
            <person name="Velez H."/>
            <person name="de Vries R.P."/>
            <person name="Wiebenga A."/>
            <person name="Woodward S."/>
            <person name="Yakovlev I."/>
            <person name="Garbelotto M."/>
            <person name="Martin F."/>
            <person name="Grigoriev I.V."/>
            <person name="Stenlid J."/>
        </authorList>
    </citation>
    <scope>NUCLEOTIDE SEQUENCE [LARGE SCALE GENOMIC DNA]</scope>
    <source>
        <strain evidence="2 3">TC 32-1</strain>
    </source>
</reference>
<dbReference type="GeneID" id="20673741"/>
<dbReference type="RefSeq" id="XP_009551051.1">
    <property type="nucleotide sequence ID" value="XM_009552756.1"/>
</dbReference>
<evidence type="ECO:0000313" key="2">
    <source>
        <dbReference type="EMBL" id="ETW77567.1"/>
    </source>
</evidence>
<organism evidence="2 3">
    <name type="scientific">Heterobasidion irregulare (strain TC 32-1)</name>
    <dbReference type="NCBI Taxonomy" id="747525"/>
    <lineage>
        <taxon>Eukaryota</taxon>
        <taxon>Fungi</taxon>
        <taxon>Dikarya</taxon>
        <taxon>Basidiomycota</taxon>
        <taxon>Agaricomycotina</taxon>
        <taxon>Agaricomycetes</taxon>
        <taxon>Russulales</taxon>
        <taxon>Bondarzewiaceae</taxon>
        <taxon>Heterobasidion</taxon>
        <taxon>Heterobasidion annosum species complex</taxon>
    </lineage>
</organism>
<gene>
    <name evidence="2" type="ORF">HETIRDRAFT_421685</name>
</gene>
<protein>
    <submittedName>
        <fullName evidence="2">Uncharacterized protein</fullName>
    </submittedName>
</protein>
<name>W4JVJ8_HETIT</name>
<dbReference type="InParanoid" id="W4JVJ8"/>
<keyword evidence="3" id="KW-1185">Reference proteome</keyword>
<dbReference type="HOGENOM" id="CLU_2469372_0_0_1"/>
<feature type="region of interest" description="Disordered" evidence="1">
    <location>
        <begin position="39"/>
        <end position="60"/>
    </location>
</feature>
<dbReference type="AlphaFoldDB" id="W4JVJ8"/>
<accession>W4JVJ8</accession>
<proteinExistence type="predicted"/>
<evidence type="ECO:0000256" key="1">
    <source>
        <dbReference type="SAM" id="MobiDB-lite"/>
    </source>
</evidence>
<dbReference type="KEGG" id="hir:HETIRDRAFT_421685"/>